<evidence type="ECO:0000259" key="5">
    <source>
        <dbReference type="PROSITE" id="PS50833"/>
    </source>
</evidence>
<protein>
    <recommendedName>
        <fullName evidence="4">Ribosome production factor 2 homolog</fullName>
    </recommendedName>
    <alternativeName>
        <fullName evidence="4">Ribosome biogenesis protein RPF2 homolog</fullName>
    </alternativeName>
</protein>
<evidence type="ECO:0000313" key="6">
    <source>
        <dbReference type="EMBL" id="GBE61411.1"/>
    </source>
</evidence>
<proteinExistence type="inferred from homology"/>
<dbReference type="PROSITE" id="PS50833">
    <property type="entry name" value="BRIX"/>
    <property type="match status" value="1"/>
</dbReference>
<dbReference type="EMBL" id="BDSA01000003">
    <property type="protein sequence ID" value="GBE61411.1"/>
    <property type="molecule type" value="Genomic_DNA"/>
</dbReference>
<comment type="caution">
    <text evidence="6">The sequence shown here is derived from an EMBL/GenBank/DDBJ whole genome shotgun (WGS) entry which is preliminary data.</text>
</comment>
<dbReference type="GO" id="GO:0005730">
    <property type="term" value="C:nucleolus"/>
    <property type="evidence" value="ECO:0007669"/>
    <property type="project" value="UniProtKB-SubCell"/>
</dbReference>
<organism evidence="6 7">
    <name type="scientific">Babesia ovata</name>
    <dbReference type="NCBI Taxonomy" id="189622"/>
    <lineage>
        <taxon>Eukaryota</taxon>
        <taxon>Sar</taxon>
        <taxon>Alveolata</taxon>
        <taxon>Apicomplexa</taxon>
        <taxon>Aconoidasida</taxon>
        <taxon>Piroplasmida</taxon>
        <taxon>Babesiidae</taxon>
        <taxon>Babesia</taxon>
    </lineage>
</organism>
<dbReference type="PANTHER" id="PTHR12728:SF0">
    <property type="entry name" value="RIBOSOME PRODUCTION FACTOR 2 HOMOLOG"/>
    <property type="match status" value="1"/>
</dbReference>
<dbReference type="OrthoDB" id="407658at2759"/>
<name>A0A2H6KEI8_9APIC</name>
<dbReference type="Pfam" id="PF04427">
    <property type="entry name" value="Brix"/>
    <property type="match status" value="1"/>
</dbReference>
<evidence type="ECO:0000256" key="3">
    <source>
        <dbReference type="ARBA" id="ARBA00023242"/>
    </source>
</evidence>
<gene>
    <name evidence="6" type="ORF">BOVATA_029040</name>
</gene>
<feature type="domain" description="Brix" evidence="5">
    <location>
        <begin position="25"/>
        <end position="254"/>
    </location>
</feature>
<sequence>MKKGTGKKSRKSGKDELRVEPEAKKQVLFMLSSSHSAETKQLLKDLFQLCKPSGIFRENYHNDVDCEDNVKIQINQYNHRIAAMISNRMECGLYVVASSNKKRPMGVGLGRIYDGKLLDCCQLRVTKYVPFDFFRGPNDLEISHYSYPLVLAQGAHFGEENGPMRTARDILLDVFRPPATGRVSLESIQQVIVLTSVDAGATSTADVPKQILFRRYQILFHKSDDDPKIPRVDMKEIGPRIDFELVDCMEADPEIFKHATAIARKPKKFVSGVDTETSATVKRRKNVTTTPLGHTEGRVYLDRQSLDKLYTPHTKTLKSKRRG</sequence>
<dbReference type="GO" id="GO:0000463">
    <property type="term" value="P:maturation of LSU-rRNA from tricistronic rRNA transcript (SSU-rRNA, 5.8S rRNA, LSU-rRNA)"/>
    <property type="evidence" value="ECO:0007669"/>
    <property type="project" value="TreeGrafter"/>
</dbReference>
<dbReference type="AlphaFoldDB" id="A0A2H6KEI8"/>
<dbReference type="VEuPathDB" id="PiroplasmaDB:BOVATA_029040"/>
<dbReference type="InterPro" id="IPR039770">
    <property type="entry name" value="Rpf2"/>
</dbReference>
<dbReference type="RefSeq" id="XP_028867654.1">
    <property type="nucleotide sequence ID" value="XM_029011821.1"/>
</dbReference>
<keyword evidence="3 4" id="KW-0539">Nucleus</keyword>
<evidence type="ECO:0000256" key="1">
    <source>
        <dbReference type="ARBA" id="ARBA00004604"/>
    </source>
</evidence>
<keyword evidence="7" id="KW-1185">Reference proteome</keyword>
<dbReference type="InterPro" id="IPR007109">
    <property type="entry name" value="Brix"/>
</dbReference>
<reference evidence="6 7" key="1">
    <citation type="journal article" date="2017" name="BMC Genomics">
        <title>Whole-genome assembly of Babesia ovata and comparative genomics between closely related pathogens.</title>
        <authorList>
            <person name="Yamagishi J."/>
            <person name="Asada M."/>
            <person name="Hakimi H."/>
            <person name="Tanaka T.Q."/>
            <person name="Sugimoto C."/>
            <person name="Kawazu S."/>
        </authorList>
    </citation>
    <scope>NUCLEOTIDE SEQUENCE [LARGE SCALE GENOMIC DNA]</scope>
    <source>
        <strain evidence="6 7">Miyake</strain>
    </source>
</reference>
<evidence type="ECO:0000256" key="4">
    <source>
        <dbReference type="RuleBase" id="RU367086"/>
    </source>
</evidence>
<dbReference type="GO" id="GO:0000027">
    <property type="term" value="P:ribosomal large subunit assembly"/>
    <property type="evidence" value="ECO:0007669"/>
    <property type="project" value="InterPro"/>
</dbReference>
<evidence type="ECO:0000313" key="7">
    <source>
        <dbReference type="Proteomes" id="UP000236319"/>
    </source>
</evidence>
<comment type="subcellular location">
    <subcellularLocation>
        <location evidence="1 4">Nucleus</location>
        <location evidence="1 4">Nucleolus</location>
    </subcellularLocation>
</comment>
<dbReference type="PANTHER" id="PTHR12728">
    <property type="entry name" value="BRIX DOMAIN CONTAINING PROTEIN"/>
    <property type="match status" value="1"/>
</dbReference>
<dbReference type="SMART" id="SM00879">
    <property type="entry name" value="Brix"/>
    <property type="match status" value="1"/>
</dbReference>
<dbReference type="GeneID" id="39875181"/>
<dbReference type="Proteomes" id="UP000236319">
    <property type="component" value="Unassembled WGS sequence"/>
</dbReference>
<comment type="similarity">
    <text evidence="2 4">Belongs to the RPF2 family.</text>
</comment>
<evidence type="ECO:0000256" key="2">
    <source>
        <dbReference type="ARBA" id="ARBA00010782"/>
    </source>
</evidence>
<dbReference type="GO" id="GO:0019843">
    <property type="term" value="F:rRNA binding"/>
    <property type="evidence" value="ECO:0007669"/>
    <property type="project" value="UniProtKB-UniRule"/>
</dbReference>
<accession>A0A2H6KEI8</accession>